<feature type="region of interest" description="Disordered" evidence="1">
    <location>
        <begin position="105"/>
        <end position="146"/>
    </location>
</feature>
<dbReference type="EMBL" id="JAACLJ010000006">
    <property type="protein sequence ID" value="KAF4584442.1"/>
    <property type="molecule type" value="Genomic_DNA"/>
</dbReference>
<protein>
    <submittedName>
        <fullName evidence="2">Uncharacterized protein</fullName>
    </submittedName>
</protein>
<evidence type="ECO:0000313" key="3">
    <source>
        <dbReference type="Proteomes" id="UP000562929"/>
    </source>
</evidence>
<feature type="compositionally biased region" description="Basic residues" evidence="1">
    <location>
        <begin position="117"/>
        <end position="132"/>
    </location>
</feature>
<dbReference type="OrthoDB" id="5294241at2759"/>
<accession>A0A8H4VCB6</accession>
<name>A0A8H4VCB6_9HYPO</name>
<dbReference type="Proteomes" id="UP000562929">
    <property type="component" value="Unassembled WGS sequence"/>
</dbReference>
<feature type="compositionally biased region" description="Low complexity" evidence="1">
    <location>
        <begin position="71"/>
        <end position="84"/>
    </location>
</feature>
<gene>
    <name evidence="2" type="ORF">GQ602_005815</name>
</gene>
<evidence type="ECO:0000256" key="1">
    <source>
        <dbReference type="SAM" id="MobiDB-lite"/>
    </source>
</evidence>
<proteinExistence type="predicted"/>
<comment type="caution">
    <text evidence="2">The sequence shown here is derived from an EMBL/GenBank/DDBJ whole genome shotgun (WGS) entry which is preliminary data.</text>
</comment>
<reference evidence="2 3" key="1">
    <citation type="journal article" date="2020" name="G3 (Bethesda)">
        <title>Genetic Underpinnings of Host Manipulation by Ophiocordyceps as Revealed by Comparative Transcriptomics.</title>
        <authorList>
            <person name="Will I."/>
            <person name="Das B."/>
            <person name="Trinh T."/>
            <person name="Brachmann A."/>
            <person name="Ohm R.A."/>
            <person name="de Bekker C."/>
        </authorList>
    </citation>
    <scope>NUCLEOTIDE SEQUENCE [LARGE SCALE GENOMIC DNA]</scope>
    <source>
        <strain evidence="2 3">EC05</strain>
    </source>
</reference>
<feature type="region of interest" description="Disordered" evidence="1">
    <location>
        <begin position="35"/>
        <end position="91"/>
    </location>
</feature>
<keyword evidence="3" id="KW-1185">Reference proteome</keyword>
<evidence type="ECO:0000313" key="2">
    <source>
        <dbReference type="EMBL" id="KAF4584442.1"/>
    </source>
</evidence>
<organism evidence="2 3">
    <name type="scientific">Ophiocordyceps camponoti-floridani</name>
    <dbReference type="NCBI Taxonomy" id="2030778"/>
    <lineage>
        <taxon>Eukaryota</taxon>
        <taxon>Fungi</taxon>
        <taxon>Dikarya</taxon>
        <taxon>Ascomycota</taxon>
        <taxon>Pezizomycotina</taxon>
        <taxon>Sordariomycetes</taxon>
        <taxon>Hypocreomycetidae</taxon>
        <taxon>Hypocreales</taxon>
        <taxon>Ophiocordycipitaceae</taxon>
        <taxon>Ophiocordyceps</taxon>
    </lineage>
</organism>
<sequence length="146" mass="16082">MYGSYGSYSSLSSVCAPLDISNMRTHDASCAYPSWPRRASLSDSDEEARPTSFLSDDDLFLPDPFDDDARSVSSSGSGPSSAPRLSDEELMRLDRDRAALQREMLRQVKLEKDRRRQMATRARRGSAKKSPKAKAAGLTTITEAGE</sequence>
<dbReference type="AlphaFoldDB" id="A0A8H4VCB6"/>
<feature type="compositionally biased region" description="Acidic residues" evidence="1">
    <location>
        <begin position="55"/>
        <end position="66"/>
    </location>
</feature>
<feature type="compositionally biased region" description="Basic and acidic residues" evidence="1">
    <location>
        <begin position="105"/>
        <end position="116"/>
    </location>
</feature>